<dbReference type="EMBL" id="AFYH01036982">
    <property type="status" value="NOT_ANNOTATED_CDS"/>
    <property type="molecule type" value="Genomic_DNA"/>
</dbReference>
<evidence type="ECO:0000256" key="6">
    <source>
        <dbReference type="ARBA" id="ARBA00023136"/>
    </source>
</evidence>
<reference evidence="11" key="3">
    <citation type="submission" date="2025-09" db="UniProtKB">
        <authorList>
            <consortium name="Ensembl"/>
        </authorList>
    </citation>
    <scope>IDENTIFICATION</scope>
</reference>
<reference evidence="11" key="2">
    <citation type="submission" date="2025-08" db="UniProtKB">
        <authorList>
            <consortium name="Ensembl"/>
        </authorList>
    </citation>
    <scope>IDENTIFICATION</scope>
</reference>
<feature type="region of interest" description="Disordered" evidence="9">
    <location>
        <begin position="30"/>
        <end position="51"/>
    </location>
</feature>
<keyword evidence="3 10" id="KW-0812">Transmembrane</keyword>
<dbReference type="InterPro" id="IPR003930">
    <property type="entry name" value="K_chnl_Ca-activ_BK_bsu"/>
</dbReference>
<name>H3B6J3_LATCH</name>
<evidence type="ECO:0000256" key="3">
    <source>
        <dbReference type="ARBA" id="ARBA00022692"/>
    </source>
</evidence>
<dbReference type="PANTHER" id="PTHR10258:SF4">
    <property type="entry name" value="CALCIUM-ACTIVATED POTASSIUM CHANNEL SUBUNIT BETA-3"/>
    <property type="match status" value="1"/>
</dbReference>
<sequence length="247" mass="28311">RQSFSVPIQITLQHSRRRQMRKSFPAVATKSFRNDDNGKGPEKNKTQDSVSNAGEDRAMLLGFTMMGFSVMMYFLLGITVLKPFIFSSYTSVQIVCTVLQTGIMYHVLQASVLCSLFFNGQSGYLQLLQRILHFFKIAILHSPLQLNSKCFYIPKCLRDKNELLNTALNIKHTFDQGNGNPFSCYYNPDTKPEDVILIKKYDNIIVFHCLFWPTLMLLGGVIIVSMVKLTQHLSRLCERYSNKSKEE</sequence>
<keyword evidence="5" id="KW-0406">Ion transport</keyword>
<evidence type="ECO:0000256" key="10">
    <source>
        <dbReference type="SAM" id="Phobius"/>
    </source>
</evidence>
<dbReference type="eggNOG" id="ENOG502QR4Z">
    <property type="taxonomic scope" value="Eukaryota"/>
</dbReference>
<reference evidence="12" key="1">
    <citation type="submission" date="2011-08" db="EMBL/GenBank/DDBJ databases">
        <title>The draft genome of Latimeria chalumnae.</title>
        <authorList>
            <person name="Di Palma F."/>
            <person name="Alfoldi J."/>
            <person name="Johnson J."/>
            <person name="Berlin A."/>
            <person name="Gnerre S."/>
            <person name="Jaffe D."/>
            <person name="MacCallum I."/>
            <person name="Young S."/>
            <person name="Walker B.J."/>
            <person name="Lander E."/>
            <person name="Lindblad-Toh K."/>
        </authorList>
    </citation>
    <scope>NUCLEOTIDE SEQUENCE [LARGE SCALE GENOMIC DNA]</scope>
    <source>
        <strain evidence="12">Wild caught</strain>
    </source>
</reference>
<feature type="compositionally biased region" description="Basic and acidic residues" evidence="9">
    <location>
        <begin position="32"/>
        <end position="46"/>
    </location>
</feature>
<keyword evidence="6 10" id="KW-0472">Membrane</keyword>
<evidence type="ECO:0000256" key="5">
    <source>
        <dbReference type="ARBA" id="ARBA00023065"/>
    </source>
</evidence>
<dbReference type="Ensembl" id="ENSLACT00000017643.1">
    <property type="protein sequence ID" value="ENSLACP00000017514.1"/>
    <property type="gene ID" value="ENSLACG00000015425.1"/>
</dbReference>
<dbReference type="GeneTree" id="ENSGT00950000183039"/>
<dbReference type="HOGENOM" id="CLU_085739_1_0_1"/>
<evidence type="ECO:0000256" key="4">
    <source>
        <dbReference type="ARBA" id="ARBA00022989"/>
    </source>
</evidence>
<proteinExistence type="predicted"/>
<feature type="transmembrane region" description="Helical" evidence="10">
    <location>
        <begin position="58"/>
        <end position="80"/>
    </location>
</feature>
<keyword evidence="12" id="KW-1185">Reference proteome</keyword>
<feature type="transmembrane region" description="Helical" evidence="10">
    <location>
        <begin position="92"/>
        <end position="118"/>
    </location>
</feature>
<keyword evidence="8" id="KW-0407">Ion channel</keyword>
<evidence type="ECO:0000256" key="8">
    <source>
        <dbReference type="ARBA" id="ARBA00023303"/>
    </source>
</evidence>
<dbReference type="GO" id="GO:0015269">
    <property type="term" value="F:calcium-activated potassium channel activity"/>
    <property type="evidence" value="ECO:0007669"/>
    <property type="project" value="InterPro"/>
</dbReference>
<evidence type="ECO:0000256" key="1">
    <source>
        <dbReference type="ARBA" id="ARBA00004141"/>
    </source>
</evidence>
<evidence type="ECO:0000256" key="2">
    <source>
        <dbReference type="ARBA" id="ARBA00022448"/>
    </source>
</evidence>
<dbReference type="Bgee" id="ENSLACG00000015425">
    <property type="expression patterns" value="Expressed in chordate pharynx and 4 other cell types or tissues"/>
</dbReference>
<keyword evidence="4 10" id="KW-1133">Transmembrane helix</keyword>
<dbReference type="Proteomes" id="UP000008672">
    <property type="component" value="Unassembled WGS sequence"/>
</dbReference>
<dbReference type="GO" id="GO:0015459">
    <property type="term" value="F:potassium channel regulator activity"/>
    <property type="evidence" value="ECO:0007669"/>
    <property type="project" value="TreeGrafter"/>
</dbReference>
<comment type="subcellular location">
    <subcellularLocation>
        <location evidence="1">Membrane</location>
        <topology evidence="1">Multi-pass membrane protein</topology>
    </subcellularLocation>
</comment>
<accession>H3B6J3</accession>
<dbReference type="PANTHER" id="PTHR10258">
    <property type="entry name" value="CALCIUM-ACTIVATED POTASSIUM CHANNEL SUBUNIT BETA"/>
    <property type="match status" value="1"/>
</dbReference>
<dbReference type="EMBL" id="AFYH01036981">
    <property type="status" value="NOT_ANNOTATED_CDS"/>
    <property type="molecule type" value="Genomic_DNA"/>
</dbReference>
<dbReference type="AlphaFoldDB" id="H3B6J3"/>
<keyword evidence="7" id="KW-0325">Glycoprotein</keyword>
<dbReference type="GO" id="GO:0008076">
    <property type="term" value="C:voltage-gated potassium channel complex"/>
    <property type="evidence" value="ECO:0007669"/>
    <property type="project" value="TreeGrafter"/>
</dbReference>
<dbReference type="GO" id="GO:0005513">
    <property type="term" value="P:detection of calcium ion"/>
    <property type="evidence" value="ECO:0007669"/>
    <property type="project" value="TreeGrafter"/>
</dbReference>
<protein>
    <submittedName>
        <fullName evidence="11">Potassium calcium-activated channel subfamily M regulatory beta subunit 3</fullName>
    </submittedName>
</protein>
<evidence type="ECO:0000256" key="7">
    <source>
        <dbReference type="ARBA" id="ARBA00023180"/>
    </source>
</evidence>
<gene>
    <name evidence="11" type="primary">KCNMB3</name>
</gene>
<organism evidence="11 12">
    <name type="scientific">Latimeria chalumnae</name>
    <name type="common">Coelacanth</name>
    <dbReference type="NCBI Taxonomy" id="7897"/>
    <lineage>
        <taxon>Eukaryota</taxon>
        <taxon>Metazoa</taxon>
        <taxon>Chordata</taxon>
        <taxon>Craniata</taxon>
        <taxon>Vertebrata</taxon>
        <taxon>Euteleostomi</taxon>
        <taxon>Coelacanthiformes</taxon>
        <taxon>Coelacanthidae</taxon>
        <taxon>Latimeria</taxon>
    </lineage>
</organism>
<keyword evidence="2" id="KW-0813">Transport</keyword>
<evidence type="ECO:0000313" key="12">
    <source>
        <dbReference type="Proteomes" id="UP000008672"/>
    </source>
</evidence>
<dbReference type="OMA" id="CEKYSAA"/>
<dbReference type="FunCoup" id="H3B6J3">
    <property type="interactions" value="244"/>
</dbReference>
<feature type="transmembrane region" description="Helical" evidence="10">
    <location>
        <begin position="204"/>
        <end position="227"/>
    </location>
</feature>
<evidence type="ECO:0000256" key="9">
    <source>
        <dbReference type="SAM" id="MobiDB-lite"/>
    </source>
</evidence>
<evidence type="ECO:0000313" key="11">
    <source>
        <dbReference type="Ensembl" id="ENSLACP00000017514.1"/>
    </source>
</evidence>
<dbReference type="Pfam" id="PF03185">
    <property type="entry name" value="CaKB"/>
    <property type="match status" value="1"/>
</dbReference>
<dbReference type="InParanoid" id="H3B6J3"/>